<evidence type="ECO:0000313" key="6">
    <source>
        <dbReference type="EMBL" id="KIL64114.1"/>
    </source>
</evidence>
<keyword evidence="2" id="KW-0677">Repeat</keyword>
<dbReference type="InterPro" id="IPR027417">
    <property type="entry name" value="P-loop_NTPase"/>
</dbReference>
<organism evidence="6 7">
    <name type="scientific">Amanita muscaria (strain Koide BX008)</name>
    <dbReference type="NCBI Taxonomy" id="946122"/>
    <lineage>
        <taxon>Eukaryota</taxon>
        <taxon>Fungi</taxon>
        <taxon>Dikarya</taxon>
        <taxon>Basidiomycota</taxon>
        <taxon>Agaricomycotina</taxon>
        <taxon>Agaricomycetes</taxon>
        <taxon>Agaricomycetidae</taxon>
        <taxon>Agaricales</taxon>
        <taxon>Pluteineae</taxon>
        <taxon>Amanitaceae</taxon>
        <taxon>Amanita</taxon>
    </lineage>
</organism>
<dbReference type="SUPFAM" id="SSF82171">
    <property type="entry name" value="DPP6 N-terminal domain-like"/>
    <property type="match status" value="1"/>
</dbReference>
<dbReference type="PANTHER" id="PTHR22847">
    <property type="entry name" value="WD40 REPEAT PROTEIN"/>
    <property type="match status" value="1"/>
</dbReference>
<sequence>MDDSITRHKAATTTASSMGGDASNKNIIGDSNVHIVNKGDGNRTHIGHDNRNNQGVVVNGGTAIFTDPISSIETLPRAPAYYDSSLRKQAQECMQETRVAILNTIYEWADSIDNPSIFWLHGLAGTGKSTIAHTVAEKCRRRGTLGASFFFAYANAECSDPNLFFSTIAYQLSKFVPDLRQHIIDGVRGHPSPQDASIPTQFEEFILTPIRKLSNSPARVPIIVVVDAFDECSDARKASEILQLLSTKIPNLPLRLKILITSRPEPEIRSILHPDIHRISRSFDLLRNIDAFSTNEDIKRFLRFHLGRIGKEYDLPSWPREMDVEGLAQQAEGLFIFAHTAIELIRDKDVMDPESQLAMLKSIGSNGTPAFNLNGLYSRILWKAIPETASSTVQERVITIIHTVVGLRAPLTMCAMERFLGLDRGAIRVALNLLRSVFIVPDNDEDTVQVIHSSFARYITDEDSCTEKRFFVCLRQLHSQLAKHCLKQMKTHLKQNICSFKDFMTVEAPTKGEECSGVDLRTLTEELKYSCENFAAHVFSADWQDGELREMVAEWTNQYLPYWLEVLALIGSFRDALPSLRLLSNFCEIASASRVALPGTDHVQHSGNDYAEPPRAVDSNPKALTQAPKAAQSKSQQLFQRLRPKRLEVHPVASKLRPQLMVITETQEFPRQPLLATKPLKALTVAPKQGPRLTESLQLLADTIRMVSESYDDMKKFPHLIYTSCIAFSPSDSTFFKQYSRLSTIQVLSGTRKNWRPLLHAFKDPDGDVVSLTFSPDGTILASCSSVGNILLWNLETGESRLLACHILRRHTTFTFSLNGKYITADGIVYRVATGEEVVIPGICSAFSPDGLYIALGCAGGIIRLHDMQTPNLSLAGEPFGNGGAVTTLAFFSDNKFLASASSDDMVRVWNCSSREMMIQIPCPRASDYVTFSPNGMHAAACYKSFFLGKGFKRYIWVADIQTGKEKSIEVLGHSQYPKESTTTFSPSGNYIALNYGVVSWVAASLDVCRTIAKSQFGSAITSISFTPDEQSLLIGNSKGIIKSWRIPNDGQSAKKLDFEYKAHFGAVKAITFSHNGRYLASASIDGSICVWNSTSVNLHEPDLIHTSMLRGQAVIFAPDGQTIALGASKSVSKMDATTGRSIFHMEKALSQSLSHRVPVAPASCHSSIFSADDKYLASKCLQQLLFWEKGSRRTLVKRGRDEHLVAVDPFVAHALSPDAMHYAVLFSNGDLWVHNIPSGDTYQMKQENPGVRFERLTFSHDSKHLVSYFEDIWVFHVETLVRSYLHLRVRDCIFDCAFSPSGRYIAYTHRDGLGVCEEYRAKKPVVREVHRKDGYVHLAVSPCGKYILAAARVHSEERHLDLFHPDTLEKLYTLKFWSGQHVGQLMREFRRTGRLLNHHLFQPSEYQDFPYLLDKDGWVITASSKRLCRLPVENRGEIYDVNGNRIVVVSPEGKVTLIQFGPNPVCVFTPL</sequence>
<dbReference type="InParanoid" id="A0A0C2TBM3"/>
<protein>
    <recommendedName>
        <fullName evidence="5">Nephrocystin 3-like N-terminal domain-containing protein</fullName>
    </recommendedName>
</protein>
<dbReference type="Pfam" id="PF24883">
    <property type="entry name" value="NPHP3_N"/>
    <property type="match status" value="1"/>
</dbReference>
<dbReference type="HOGENOM" id="CLU_000288_6_16_1"/>
<dbReference type="Pfam" id="PF00400">
    <property type="entry name" value="WD40"/>
    <property type="match status" value="3"/>
</dbReference>
<feature type="region of interest" description="Disordered" evidence="4">
    <location>
        <begin position="600"/>
        <end position="635"/>
    </location>
</feature>
<gene>
    <name evidence="6" type="ORF">M378DRAFT_163590</name>
</gene>
<dbReference type="PROSITE" id="PS50294">
    <property type="entry name" value="WD_REPEATS_REGION"/>
    <property type="match status" value="3"/>
</dbReference>
<reference evidence="6 7" key="1">
    <citation type="submission" date="2014-04" db="EMBL/GenBank/DDBJ databases">
        <title>Evolutionary Origins and Diversification of the Mycorrhizal Mutualists.</title>
        <authorList>
            <consortium name="DOE Joint Genome Institute"/>
            <consortium name="Mycorrhizal Genomics Consortium"/>
            <person name="Kohler A."/>
            <person name="Kuo A."/>
            <person name="Nagy L.G."/>
            <person name="Floudas D."/>
            <person name="Copeland A."/>
            <person name="Barry K.W."/>
            <person name="Cichocki N."/>
            <person name="Veneault-Fourrey C."/>
            <person name="LaButti K."/>
            <person name="Lindquist E.A."/>
            <person name="Lipzen A."/>
            <person name="Lundell T."/>
            <person name="Morin E."/>
            <person name="Murat C."/>
            <person name="Riley R."/>
            <person name="Ohm R."/>
            <person name="Sun H."/>
            <person name="Tunlid A."/>
            <person name="Henrissat B."/>
            <person name="Grigoriev I.V."/>
            <person name="Hibbett D.S."/>
            <person name="Martin F."/>
        </authorList>
    </citation>
    <scope>NUCLEOTIDE SEQUENCE [LARGE SCALE GENOMIC DNA]</scope>
    <source>
        <strain evidence="6 7">Koide BX008</strain>
    </source>
</reference>
<accession>A0A0C2TBM3</accession>
<name>A0A0C2TBM3_AMAMK</name>
<dbReference type="Gene3D" id="2.130.10.10">
    <property type="entry name" value="YVTN repeat-like/Quinoprotein amine dehydrogenase"/>
    <property type="match status" value="4"/>
</dbReference>
<dbReference type="PROSITE" id="PS50082">
    <property type="entry name" value="WD_REPEATS_2"/>
    <property type="match status" value="3"/>
</dbReference>
<dbReference type="Gene3D" id="3.40.50.300">
    <property type="entry name" value="P-loop containing nucleotide triphosphate hydrolases"/>
    <property type="match status" value="1"/>
</dbReference>
<proteinExistence type="predicted"/>
<feature type="repeat" description="WD" evidence="3">
    <location>
        <begin position="762"/>
        <end position="803"/>
    </location>
</feature>
<keyword evidence="7" id="KW-1185">Reference proteome</keyword>
<evidence type="ECO:0000313" key="7">
    <source>
        <dbReference type="Proteomes" id="UP000054549"/>
    </source>
</evidence>
<dbReference type="EMBL" id="KN818252">
    <property type="protein sequence ID" value="KIL64114.1"/>
    <property type="molecule type" value="Genomic_DNA"/>
</dbReference>
<evidence type="ECO:0000259" key="5">
    <source>
        <dbReference type="Pfam" id="PF24883"/>
    </source>
</evidence>
<evidence type="ECO:0000256" key="1">
    <source>
        <dbReference type="ARBA" id="ARBA00022574"/>
    </source>
</evidence>
<dbReference type="OrthoDB" id="194358at2759"/>
<feature type="repeat" description="WD" evidence="3">
    <location>
        <begin position="1061"/>
        <end position="1093"/>
    </location>
</feature>
<dbReference type="InterPro" id="IPR036322">
    <property type="entry name" value="WD40_repeat_dom_sf"/>
</dbReference>
<dbReference type="SUPFAM" id="SSF50978">
    <property type="entry name" value="WD40 repeat-like"/>
    <property type="match status" value="1"/>
</dbReference>
<evidence type="ECO:0000256" key="2">
    <source>
        <dbReference type="ARBA" id="ARBA00022737"/>
    </source>
</evidence>
<feature type="repeat" description="WD" evidence="3">
    <location>
        <begin position="879"/>
        <end position="920"/>
    </location>
</feature>
<dbReference type="InterPro" id="IPR015943">
    <property type="entry name" value="WD40/YVTN_repeat-like_dom_sf"/>
</dbReference>
<dbReference type="GO" id="GO:1990234">
    <property type="term" value="C:transferase complex"/>
    <property type="evidence" value="ECO:0007669"/>
    <property type="project" value="UniProtKB-ARBA"/>
</dbReference>
<feature type="region of interest" description="Disordered" evidence="4">
    <location>
        <begin position="1"/>
        <end position="25"/>
    </location>
</feature>
<feature type="compositionally biased region" description="Low complexity" evidence="4">
    <location>
        <begin position="626"/>
        <end position="635"/>
    </location>
</feature>
<keyword evidence="1 3" id="KW-0853">WD repeat</keyword>
<dbReference type="STRING" id="946122.A0A0C2TBM3"/>
<evidence type="ECO:0000256" key="4">
    <source>
        <dbReference type="SAM" id="MobiDB-lite"/>
    </source>
</evidence>
<dbReference type="Proteomes" id="UP000054549">
    <property type="component" value="Unassembled WGS sequence"/>
</dbReference>
<dbReference type="InterPro" id="IPR056884">
    <property type="entry name" value="NPHP3-like_N"/>
</dbReference>
<feature type="domain" description="Nephrocystin 3-like N-terminal" evidence="5">
    <location>
        <begin position="105"/>
        <end position="263"/>
    </location>
</feature>
<evidence type="ECO:0000256" key="3">
    <source>
        <dbReference type="PROSITE-ProRule" id="PRU00221"/>
    </source>
</evidence>
<dbReference type="PANTHER" id="PTHR22847:SF637">
    <property type="entry name" value="WD REPEAT DOMAIN 5B"/>
    <property type="match status" value="1"/>
</dbReference>
<dbReference type="InterPro" id="IPR001680">
    <property type="entry name" value="WD40_rpt"/>
</dbReference>
<dbReference type="SUPFAM" id="SSF52540">
    <property type="entry name" value="P-loop containing nucleoside triphosphate hydrolases"/>
    <property type="match status" value="1"/>
</dbReference>
<dbReference type="SMART" id="SM00320">
    <property type="entry name" value="WD40"/>
    <property type="match status" value="6"/>
</dbReference>